<reference evidence="4" key="1">
    <citation type="submission" date="2023-07" db="EMBL/GenBank/DDBJ databases">
        <title>Study on multiphase classification of strain Alteromonas salexigens isolated from the Yellow Sea.</title>
        <authorList>
            <person name="Sun L."/>
        </authorList>
    </citation>
    <scope>NUCLEOTIDE SEQUENCE [LARGE SCALE GENOMIC DNA]</scope>
    <source>
        <strain evidence="4">ASW11-19</strain>
    </source>
</reference>
<evidence type="ECO:0000313" key="3">
    <source>
        <dbReference type="EMBL" id="MCU7553654.1"/>
    </source>
</evidence>
<proteinExistence type="predicted"/>
<dbReference type="Gene3D" id="3.40.50.2000">
    <property type="entry name" value="Glycogen Phosphorylase B"/>
    <property type="match status" value="2"/>
</dbReference>
<dbReference type="SUPFAM" id="SSF53756">
    <property type="entry name" value="UDP-Glycosyltransferase/glycogen phosphorylase"/>
    <property type="match status" value="1"/>
</dbReference>
<dbReference type="PANTHER" id="PTHR12526:SF636">
    <property type="entry name" value="BLL3647 PROTEIN"/>
    <property type="match status" value="1"/>
</dbReference>
<organism evidence="3 4">
    <name type="scientific">Alteromonas salexigens</name>
    <dbReference type="NCBI Taxonomy" id="2982530"/>
    <lineage>
        <taxon>Bacteria</taxon>
        <taxon>Pseudomonadati</taxon>
        <taxon>Pseudomonadota</taxon>
        <taxon>Gammaproteobacteria</taxon>
        <taxon>Alteromonadales</taxon>
        <taxon>Alteromonadaceae</taxon>
        <taxon>Alteromonas/Salinimonas group</taxon>
        <taxon>Alteromonas</taxon>
    </lineage>
</organism>
<evidence type="ECO:0000259" key="1">
    <source>
        <dbReference type="Pfam" id="PF00534"/>
    </source>
</evidence>
<dbReference type="Proteomes" id="UP001209257">
    <property type="component" value="Unassembled WGS sequence"/>
</dbReference>
<protein>
    <submittedName>
        <fullName evidence="3">Glycosyltransferase family 4 protein</fullName>
    </submittedName>
</protein>
<dbReference type="InterPro" id="IPR001296">
    <property type="entry name" value="Glyco_trans_1"/>
</dbReference>
<comment type="caution">
    <text evidence="3">The sequence shown here is derived from an EMBL/GenBank/DDBJ whole genome shotgun (WGS) entry which is preliminary data.</text>
</comment>
<dbReference type="InterPro" id="IPR028098">
    <property type="entry name" value="Glyco_trans_4-like_N"/>
</dbReference>
<feature type="domain" description="Glycosyltransferase subfamily 4-like N-terminal" evidence="2">
    <location>
        <begin position="19"/>
        <end position="166"/>
    </location>
</feature>
<gene>
    <name evidence="3" type="ORF">OCL06_03445</name>
</gene>
<dbReference type="PANTHER" id="PTHR12526">
    <property type="entry name" value="GLYCOSYLTRANSFERASE"/>
    <property type="match status" value="1"/>
</dbReference>
<dbReference type="CDD" id="cd03801">
    <property type="entry name" value="GT4_PimA-like"/>
    <property type="match status" value="1"/>
</dbReference>
<sequence>MRVLHLIKTAHGASWAVRQTSQLVKQGYDVHVALPDGPMVAQYQQAGVTAHRLSPAVNMARPWQTPGLVADLQDCIKQVQPDLVHSHFVASTLLMRLAMRGSRIPRIFHIPGPLHLEHPLFRQLDLQTAGAHDFYLASCKWTQHTLTRYGVAPARVGLAYYGVNEEDFLKPAATAVNLPDLFPDDTAPFIVGMVAYFYGPKYFLGQRRGLKGHEDLIDALAIVRRRHPQVKGVFVGGPWGSAQRYYQKVQRYAHHKLGEAAVFLGQRNDVPSLYPQFQLAVHPSHSENVGGAVESMYARVLTLTSDVGGFPDLLLPGKTGYMAKAKSPTSLATEICRAVENQASAPALINQAFEQVSAVMNVEHNAREVSDFYQHVMKTHGGQQ</sequence>
<dbReference type="EMBL" id="JAOTJC010000005">
    <property type="protein sequence ID" value="MCU7553654.1"/>
    <property type="molecule type" value="Genomic_DNA"/>
</dbReference>
<evidence type="ECO:0000313" key="4">
    <source>
        <dbReference type="Proteomes" id="UP001209257"/>
    </source>
</evidence>
<keyword evidence="4" id="KW-1185">Reference proteome</keyword>
<dbReference type="Pfam" id="PF13439">
    <property type="entry name" value="Glyco_transf_4"/>
    <property type="match status" value="1"/>
</dbReference>
<name>A0ABT2VKC8_9ALTE</name>
<accession>A0ABT2VKC8</accession>
<evidence type="ECO:0000259" key="2">
    <source>
        <dbReference type="Pfam" id="PF13439"/>
    </source>
</evidence>
<feature type="domain" description="Glycosyl transferase family 1" evidence="1">
    <location>
        <begin position="203"/>
        <end position="353"/>
    </location>
</feature>
<dbReference type="Pfam" id="PF00534">
    <property type="entry name" value="Glycos_transf_1"/>
    <property type="match status" value="1"/>
</dbReference>
<dbReference type="RefSeq" id="WP_262992357.1">
    <property type="nucleotide sequence ID" value="NZ_JAOTJC010000005.1"/>
</dbReference>